<dbReference type="Proteomes" id="UP000663881">
    <property type="component" value="Unassembled WGS sequence"/>
</dbReference>
<evidence type="ECO:0000313" key="1">
    <source>
        <dbReference type="EMBL" id="CAF0989429.1"/>
    </source>
</evidence>
<dbReference type="AlphaFoldDB" id="A0A814FZ03"/>
<reference evidence="1" key="1">
    <citation type="submission" date="2021-02" db="EMBL/GenBank/DDBJ databases">
        <authorList>
            <person name="Nowell W R."/>
        </authorList>
    </citation>
    <scope>NUCLEOTIDE SEQUENCE</scope>
</reference>
<dbReference type="EMBL" id="CAJOAY010001001">
    <property type="protein sequence ID" value="CAF3775353.1"/>
    <property type="molecule type" value="Genomic_DNA"/>
</dbReference>
<name>A0A814FZ03_9BILA</name>
<proteinExistence type="predicted"/>
<comment type="caution">
    <text evidence="1">The sequence shown here is derived from an EMBL/GenBank/DDBJ whole genome shotgun (WGS) entry which is preliminary data.</text>
</comment>
<protein>
    <submittedName>
        <fullName evidence="1">Uncharacterized protein</fullName>
    </submittedName>
</protein>
<accession>A0A814FZ03</accession>
<dbReference type="Proteomes" id="UP000663891">
    <property type="component" value="Unassembled WGS sequence"/>
</dbReference>
<dbReference type="OrthoDB" id="10005405at2759"/>
<organism evidence="1 3">
    <name type="scientific">Adineta steineri</name>
    <dbReference type="NCBI Taxonomy" id="433720"/>
    <lineage>
        <taxon>Eukaryota</taxon>
        <taxon>Metazoa</taxon>
        <taxon>Spiralia</taxon>
        <taxon>Gnathifera</taxon>
        <taxon>Rotifera</taxon>
        <taxon>Eurotatoria</taxon>
        <taxon>Bdelloidea</taxon>
        <taxon>Adinetida</taxon>
        <taxon>Adinetidae</taxon>
        <taxon>Adineta</taxon>
    </lineage>
</organism>
<evidence type="ECO:0000313" key="3">
    <source>
        <dbReference type="Proteomes" id="UP000663891"/>
    </source>
</evidence>
<sequence length="206" mass="23591">MGSISSTCKGKKCAKMVNVIHDKYTQTTHSIDQSVYHQYRLRGRRHPISRTEHAFNRAPIHTDPLRVRSIPSIVRTTSGQDHRAESYQTSTWAQSSATINMDEQSYKQNMDDKSSRIERSASIPIDMFLIDISNEQVRIGQSVSINIRHLLMDVPKNSHTNSSYSTNTNIYNNILNYVPDVCEKYPNLTINNNQSTRNTLHVRLPT</sequence>
<dbReference type="EMBL" id="CAJNON010000116">
    <property type="protein sequence ID" value="CAF0989429.1"/>
    <property type="molecule type" value="Genomic_DNA"/>
</dbReference>
<evidence type="ECO:0000313" key="2">
    <source>
        <dbReference type="EMBL" id="CAF3775353.1"/>
    </source>
</evidence>
<gene>
    <name evidence="2" type="ORF">OKA104_LOCUS17060</name>
    <name evidence="1" type="ORF">VCS650_LOCUS14115</name>
</gene>